<dbReference type="Proteomes" id="UP001204144">
    <property type="component" value="Unassembled WGS sequence"/>
</dbReference>
<dbReference type="InterPro" id="IPR029060">
    <property type="entry name" value="PIN-like_dom_sf"/>
</dbReference>
<dbReference type="GO" id="GO:0046872">
    <property type="term" value="F:metal ion binding"/>
    <property type="evidence" value="ECO:0007669"/>
    <property type="project" value="UniProtKB-KW"/>
</dbReference>
<accession>A0AAE3H4Z0</accession>
<dbReference type="EMBL" id="RJUF01000174">
    <property type="protein sequence ID" value="MCP9764577.1"/>
    <property type="molecule type" value="Genomic_DNA"/>
</dbReference>
<evidence type="ECO:0000256" key="5">
    <source>
        <dbReference type="ARBA" id="ARBA00022801"/>
    </source>
</evidence>
<keyword evidence="4" id="KW-0479">Metal-binding</keyword>
<evidence type="ECO:0000256" key="3">
    <source>
        <dbReference type="ARBA" id="ARBA00022722"/>
    </source>
</evidence>
<dbReference type="GO" id="GO:0016787">
    <property type="term" value="F:hydrolase activity"/>
    <property type="evidence" value="ECO:0007669"/>
    <property type="project" value="UniProtKB-KW"/>
</dbReference>
<dbReference type="InterPro" id="IPR002716">
    <property type="entry name" value="PIN_dom"/>
</dbReference>
<comment type="cofactor">
    <cofactor evidence="1">
        <name>Mg(2+)</name>
        <dbReference type="ChEBI" id="CHEBI:18420"/>
    </cofactor>
</comment>
<keyword evidence="10" id="KW-1185">Reference proteome</keyword>
<evidence type="ECO:0000256" key="1">
    <source>
        <dbReference type="ARBA" id="ARBA00001946"/>
    </source>
</evidence>
<evidence type="ECO:0000256" key="7">
    <source>
        <dbReference type="ARBA" id="ARBA00038093"/>
    </source>
</evidence>
<feature type="domain" description="PIN" evidence="8">
    <location>
        <begin position="6"/>
        <end position="114"/>
    </location>
</feature>
<dbReference type="PANTHER" id="PTHR33653:SF1">
    <property type="entry name" value="RIBONUCLEASE VAPC2"/>
    <property type="match status" value="1"/>
</dbReference>
<evidence type="ECO:0000259" key="8">
    <source>
        <dbReference type="Pfam" id="PF01850"/>
    </source>
</evidence>
<dbReference type="RefSeq" id="WP_255038268.1">
    <property type="nucleotide sequence ID" value="NZ_RJUF01000174.1"/>
</dbReference>
<evidence type="ECO:0000256" key="6">
    <source>
        <dbReference type="ARBA" id="ARBA00022842"/>
    </source>
</evidence>
<gene>
    <name evidence="9" type="ORF">EGI31_16675</name>
</gene>
<evidence type="ECO:0000313" key="10">
    <source>
        <dbReference type="Proteomes" id="UP001204144"/>
    </source>
</evidence>
<name>A0AAE3H4Z0_9BACT</name>
<dbReference type="Pfam" id="PF01850">
    <property type="entry name" value="PIN"/>
    <property type="match status" value="1"/>
</dbReference>
<protein>
    <submittedName>
        <fullName evidence="9">Type II toxin-antitoxin system VapC family toxin</fullName>
    </submittedName>
</protein>
<sequence>MNERAIILDTNTLINFLRGERLELELTENKDIYISEITEMEIQCNSNFSKSQRKELKLFLSTLFVIRLNEEIRESAIKIRLSTKMKLMDSIIAATSQFSNIPLITCDARFDSVKTAQIILLPTLDKRNS</sequence>
<evidence type="ECO:0000256" key="4">
    <source>
        <dbReference type="ARBA" id="ARBA00022723"/>
    </source>
</evidence>
<dbReference type="AlphaFoldDB" id="A0AAE3H4Z0"/>
<dbReference type="PANTHER" id="PTHR33653">
    <property type="entry name" value="RIBONUCLEASE VAPC2"/>
    <property type="match status" value="1"/>
</dbReference>
<keyword evidence="6" id="KW-0460">Magnesium</keyword>
<comment type="similarity">
    <text evidence="7">Belongs to the PINc/VapC protein family.</text>
</comment>
<dbReference type="SUPFAM" id="SSF88723">
    <property type="entry name" value="PIN domain-like"/>
    <property type="match status" value="1"/>
</dbReference>
<reference evidence="9 10" key="1">
    <citation type="submission" date="2018-11" db="EMBL/GenBank/DDBJ databases">
        <title>Novel bacteria species description.</title>
        <authorList>
            <person name="Han J.-H."/>
        </authorList>
    </citation>
    <scope>NUCLEOTIDE SEQUENCE [LARGE SCALE GENOMIC DNA]</scope>
    <source>
        <strain evidence="9 10">KCTC23259</strain>
    </source>
</reference>
<evidence type="ECO:0000313" key="9">
    <source>
        <dbReference type="EMBL" id="MCP9764577.1"/>
    </source>
</evidence>
<dbReference type="GO" id="GO:0004518">
    <property type="term" value="F:nuclease activity"/>
    <property type="evidence" value="ECO:0007669"/>
    <property type="project" value="UniProtKB-KW"/>
</dbReference>
<proteinExistence type="inferred from homology"/>
<comment type="caution">
    <text evidence="9">The sequence shown here is derived from an EMBL/GenBank/DDBJ whole genome shotgun (WGS) entry which is preliminary data.</text>
</comment>
<keyword evidence="2" id="KW-1277">Toxin-antitoxin system</keyword>
<keyword evidence="3" id="KW-0540">Nuclease</keyword>
<dbReference type="Gene3D" id="3.40.50.1010">
    <property type="entry name" value="5'-nuclease"/>
    <property type="match status" value="1"/>
</dbReference>
<evidence type="ECO:0000256" key="2">
    <source>
        <dbReference type="ARBA" id="ARBA00022649"/>
    </source>
</evidence>
<dbReference type="InterPro" id="IPR050556">
    <property type="entry name" value="Type_II_TA_system_RNase"/>
</dbReference>
<keyword evidence="5" id="KW-0378">Hydrolase</keyword>
<organism evidence="9 10">
    <name type="scientific">Lacihabitans soyangensis</name>
    <dbReference type="NCBI Taxonomy" id="869394"/>
    <lineage>
        <taxon>Bacteria</taxon>
        <taxon>Pseudomonadati</taxon>
        <taxon>Bacteroidota</taxon>
        <taxon>Cytophagia</taxon>
        <taxon>Cytophagales</taxon>
        <taxon>Leadbetterellaceae</taxon>
        <taxon>Lacihabitans</taxon>
    </lineage>
</organism>